<dbReference type="GO" id="GO:0050290">
    <property type="term" value="F:sphingomyelin phosphodiesterase D activity"/>
    <property type="evidence" value="ECO:0007669"/>
    <property type="project" value="InterPro"/>
</dbReference>
<evidence type="ECO:0000313" key="1">
    <source>
        <dbReference type="EMBL" id="GKU95587.1"/>
    </source>
</evidence>
<accession>A0AAV5I386</accession>
<sequence>MIPPSYAVDSQSQAQDLASAVLTSSTPPKIVSTCVSIESFLNSHTPDQFRHFFSIAFPTLICKLFGFDDASSQSLQSPQSLPNGWIDSASLSNDSEVASKVFSLLAPNGTLMNAISAIDRHSLVKYVFPSERLPEWARFMLSSEKDCRVLSELCPLFKGKVKEDKIKGSLYQIRLSVFEYYMFWFAYYPVCRGNSERLDTVSIKRSKKSTLENWAYSIKGFSGSSKRELVQKAEGKLYMRLFFAYLHAFVPIFDLNMHQPYRSSILNHSLTCDSSVILRAEFMVDLFVHYWLVDNDFSPLPVNVFKSLGGSFRCRSVLCESQPTSALGELLKLFVKYLNLSSVAVTDGYESGEYCGSPRWRVSTSFDGGKSRDVVPVSPCIRSFISWNSWIQRPLYRFILRTFLFSPVETSIKNASQVFSVWVSYMEPWNISLDDFSELGLITEGFDKSVRLESQSPGCGYSSFWQGYVLSNYLYYSSLVMHFIGFAHKFLHKDPGLVVQMVLKVCLLTEILFVSVN</sequence>
<evidence type="ECO:0000313" key="2">
    <source>
        <dbReference type="Proteomes" id="UP001054252"/>
    </source>
</evidence>
<dbReference type="AlphaFoldDB" id="A0AAV5I386"/>
<name>A0AAV5I386_9ROSI</name>
<proteinExistence type="predicted"/>
<dbReference type="Pfam" id="PF14724">
    <property type="entry name" value="mit_SMPDase"/>
    <property type="match status" value="1"/>
</dbReference>
<organism evidence="1 2">
    <name type="scientific">Rubroshorea leprosula</name>
    <dbReference type="NCBI Taxonomy" id="152421"/>
    <lineage>
        <taxon>Eukaryota</taxon>
        <taxon>Viridiplantae</taxon>
        <taxon>Streptophyta</taxon>
        <taxon>Embryophyta</taxon>
        <taxon>Tracheophyta</taxon>
        <taxon>Spermatophyta</taxon>
        <taxon>Magnoliopsida</taxon>
        <taxon>eudicotyledons</taxon>
        <taxon>Gunneridae</taxon>
        <taxon>Pentapetalae</taxon>
        <taxon>rosids</taxon>
        <taxon>malvids</taxon>
        <taxon>Malvales</taxon>
        <taxon>Dipterocarpaceae</taxon>
        <taxon>Rubroshorea</taxon>
    </lineage>
</organism>
<keyword evidence="2" id="KW-1185">Reference proteome</keyword>
<comment type="caution">
    <text evidence="1">The sequence shown here is derived from an EMBL/GenBank/DDBJ whole genome shotgun (WGS) entry which is preliminary data.</text>
</comment>
<dbReference type="Proteomes" id="UP001054252">
    <property type="component" value="Unassembled WGS sequence"/>
</dbReference>
<dbReference type="InterPro" id="IPR024129">
    <property type="entry name" value="Sphingomy_SMPD4"/>
</dbReference>
<evidence type="ECO:0008006" key="3">
    <source>
        <dbReference type="Google" id="ProtNLM"/>
    </source>
</evidence>
<reference evidence="1 2" key="1">
    <citation type="journal article" date="2021" name="Commun. Biol.">
        <title>The genome of Shorea leprosula (Dipterocarpaceae) highlights the ecological relevance of drought in aseasonal tropical rainforests.</title>
        <authorList>
            <person name="Ng K.K.S."/>
            <person name="Kobayashi M.J."/>
            <person name="Fawcett J.A."/>
            <person name="Hatakeyama M."/>
            <person name="Paape T."/>
            <person name="Ng C.H."/>
            <person name="Ang C.C."/>
            <person name="Tnah L.H."/>
            <person name="Lee C.T."/>
            <person name="Nishiyama T."/>
            <person name="Sese J."/>
            <person name="O'Brien M.J."/>
            <person name="Copetti D."/>
            <person name="Mohd Noor M.I."/>
            <person name="Ong R.C."/>
            <person name="Putra M."/>
            <person name="Sireger I.Z."/>
            <person name="Indrioko S."/>
            <person name="Kosugi Y."/>
            <person name="Izuno A."/>
            <person name="Isagi Y."/>
            <person name="Lee S.L."/>
            <person name="Shimizu K.K."/>
        </authorList>
    </citation>
    <scope>NUCLEOTIDE SEQUENCE [LARGE SCALE GENOMIC DNA]</scope>
    <source>
        <strain evidence="1">214</strain>
    </source>
</reference>
<dbReference type="PANTHER" id="PTHR31801:SF1">
    <property type="entry name" value="SPHINGOMYELIN PHOSPHODIESTERASE"/>
    <property type="match status" value="1"/>
</dbReference>
<dbReference type="PANTHER" id="PTHR31801">
    <property type="entry name" value="ALTERED INHERITANCE OF MITOCHONDRIA PROTEIN 24, MITOCHONDRIAL"/>
    <property type="match status" value="1"/>
</dbReference>
<gene>
    <name evidence="1" type="ORF">SLEP1_g8925</name>
</gene>
<protein>
    <recommendedName>
        <fullName evidence="3">Maturase K</fullName>
    </recommendedName>
</protein>
<dbReference type="EMBL" id="BPVZ01000009">
    <property type="protein sequence ID" value="GKU95587.1"/>
    <property type="molecule type" value="Genomic_DNA"/>
</dbReference>